<keyword evidence="2" id="KW-0808">Transferase</keyword>
<organism evidence="2 3">
    <name type="scientific">Cristinia sonorae</name>
    <dbReference type="NCBI Taxonomy" id="1940300"/>
    <lineage>
        <taxon>Eukaryota</taxon>
        <taxon>Fungi</taxon>
        <taxon>Dikarya</taxon>
        <taxon>Basidiomycota</taxon>
        <taxon>Agaricomycotina</taxon>
        <taxon>Agaricomycetes</taxon>
        <taxon>Agaricomycetidae</taxon>
        <taxon>Agaricales</taxon>
        <taxon>Pleurotineae</taxon>
        <taxon>Stephanosporaceae</taxon>
        <taxon>Cristinia</taxon>
    </lineage>
</organism>
<feature type="non-terminal residue" evidence="2">
    <location>
        <position position="280"/>
    </location>
</feature>
<dbReference type="OrthoDB" id="538607at2759"/>
<keyword evidence="2" id="KW-0418">Kinase</keyword>
<accession>A0A8K0UUZ1</accession>
<gene>
    <name evidence="2" type="ORF">BXZ70DRAFT_889018</name>
</gene>
<dbReference type="Gene3D" id="1.10.510.10">
    <property type="entry name" value="Transferase(Phosphotransferase) domain 1"/>
    <property type="match status" value="1"/>
</dbReference>
<evidence type="ECO:0000313" key="2">
    <source>
        <dbReference type="EMBL" id="KAH8103273.1"/>
    </source>
</evidence>
<sequence length="280" mass="30363">RVALQQTFLEHPNISEFFGVSSLGIDAPTLAMISPWASNGNICDAIDAKRSSGELFRQLHDVALGMEHLHSLGIVHGALHGTNILISEEGRAQLTDIGMATIAQAVAHNLNLPGCGGNRWTAPELIDPEEFGLTSSEPTIFGDVYSFGFLCVELYSGGPAFYGLDEYQVGKRVVRGERPPRPTDPRMSDSLWSLVTICWGQNAHHRPEIATVVRTVAIILDEVVGYATPETRDSSLSEVSASFVTMSSDIAQEVGILVKNNANVVDDNFELIVCENRNVS</sequence>
<dbReference type="PROSITE" id="PS50011">
    <property type="entry name" value="PROTEIN_KINASE_DOM"/>
    <property type="match status" value="1"/>
</dbReference>
<dbReference type="AlphaFoldDB" id="A0A8K0UUZ1"/>
<dbReference type="InterPro" id="IPR011009">
    <property type="entry name" value="Kinase-like_dom_sf"/>
</dbReference>
<feature type="domain" description="Protein kinase" evidence="1">
    <location>
        <begin position="1"/>
        <end position="219"/>
    </location>
</feature>
<dbReference type="Proteomes" id="UP000813824">
    <property type="component" value="Unassembled WGS sequence"/>
</dbReference>
<name>A0A8K0UUZ1_9AGAR</name>
<protein>
    <submittedName>
        <fullName evidence="2">Kinase-like domain-containing protein</fullName>
    </submittedName>
</protein>
<proteinExistence type="predicted"/>
<dbReference type="GO" id="GO:0004674">
    <property type="term" value="F:protein serine/threonine kinase activity"/>
    <property type="evidence" value="ECO:0007669"/>
    <property type="project" value="TreeGrafter"/>
</dbReference>
<dbReference type="InterPro" id="IPR000719">
    <property type="entry name" value="Prot_kinase_dom"/>
</dbReference>
<dbReference type="GO" id="GO:0005524">
    <property type="term" value="F:ATP binding"/>
    <property type="evidence" value="ECO:0007669"/>
    <property type="project" value="InterPro"/>
</dbReference>
<dbReference type="PANTHER" id="PTHR44329">
    <property type="entry name" value="SERINE/THREONINE-PROTEIN KINASE TNNI3K-RELATED"/>
    <property type="match status" value="1"/>
</dbReference>
<evidence type="ECO:0000259" key="1">
    <source>
        <dbReference type="PROSITE" id="PS50011"/>
    </source>
</evidence>
<dbReference type="InterPro" id="IPR051681">
    <property type="entry name" value="Ser/Thr_Kinases-Pseudokinases"/>
</dbReference>
<reference evidence="2" key="1">
    <citation type="journal article" date="2021" name="New Phytol.">
        <title>Evolutionary innovations through gain and loss of genes in the ectomycorrhizal Boletales.</title>
        <authorList>
            <person name="Wu G."/>
            <person name="Miyauchi S."/>
            <person name="Morin E."/>
            <person name="Kuo A."/>
            <person name="Drula E."/>
            <person name="Varga T."/>
            <person name="Kohler A."/>
            <person name="Feng B."/>
            <person name="Cao Y."/>
            <person name="Lipzen A."/>
            <person name="Daum C."/>
            <person name="Hundley H."/>
            <person name="Pangilinan J."/>
            <person name="Johnson J."/>
            <person name="Barry K."/>
            <person name="LaButti K."/>
            <person name="Ng V."/>
            <person name="Ahrendt S."/>
            <person name="Min B."/>
            <person name="Choi I.G."/>
            <person name="Park H."/>
            <person name="Plett J.M."/>
            <person name="Magnuson J."/>
            <person name="Spatafora J.W."/>
            <person name="Nagy L.G."/>
            <person name="Henrissat B."/>
            <person name="Grigoriev I.V."/>
            <person name="Yang Z.L."/>
            <person name="Xu J."/>
            <person name="Martin F.M."/>
        </authorList>
    </citation>
    <scope>NUCLEOTIDE SEQUENCE</scope>
    <source>
        <strain evidence="2">KKN 215</strain>
    </source>
</reference>
<evidence type="ECO:0000313" key="3">
    <source>
        <dbReference type="Proteomes" id="UP000813824"/>
    </source>
</evidence>
<comment type="caution">
    <text evidence="2">The sequence shown here is derived from an EMBL/GenBank/DDBJ whole genome shotgun (WGS) entry which is preliminary data.</text>
</comment>
<dbReference type="EMBL" id="JAEVFJ010000007">
    <property type="protein sequence ID" value="KAH8103273.1"/>
    <property type="molecule type" value="Genomic_DNA"/>
</dbReference>
<dbReference type="SUPFAM" id="SSF56112">
    <property type="entry name" value="Protein kinase-like (PK-like)"/>
    <property type="match status" value="1"/>
</dbReference>
<dbReference type="Pfam" id="PF07714">
    <property type="entry name" value="PK_Tyr_Ser-Thr"/>
    <property type="match status" value="1"/>
</dbReference>
<dbReference type="InterPro" id="IPR001245">
    <property type="entry name" value="Ser-Thr/Tyr_kinase_cat_dom"/>
</dbReference>
<keyword evidence="3" id="KW-1185">Reference proteome</keyword>